<reference evidence="2" key="1">
    <citation type="journal article" date="2019" name="Int. J. Syst. Evol. Microbiol.">
        <title>The Global Catalogue of Microorganisms (GCM) 10K type strain sequencing project: providing services to taxonomists for standard genome sequencing and annotation.</title>
        <authorList>
            <consortium name="The Broad Institute Genomics Platform"/>
            <consortium name="The Broad Institute Genome Sequencing Center for Infectious Disease"/>
            <person name="Wu L."/>
            <person name="Ma J."/>
        </authorList>
    </citation>
    <scope>NUCLEOTIDE SEQUENCE [LARGE SCALE GENOMIC DNA]</scope>
    <source>
        <strain evidence="2">CGMCC 4.7426</strain>
    </source>
</reference>
<evidence type="ECO:0000313" key="2">
    <source>
        <dbReference type="Proteomes" id="UP001595989"/>
    </source>
</evidence>
<dbReference type="RefSeq" id="WP_390293249.1">
    <property type="nucleotide sequence ID" value="NZ_JBHSFU010000003.1"/>
</dbReference>
<accession>A0ABV9DG96</accession>
<proteinExistence type="predicted"/>
<dbReference type="Proteomes" id="UP001595989">
    <property type="component" value="Unassembled WGS sequence"/>
</dbReference>
<gene>
    <name evidence="1" type="ORF">ACFO3D_03650</name>
</gene>
<dbReference type="EMBL" id="JBHSFU010000003">
    <property type="protein sequence ID" value="MFC4557304.1"/>
    <property type="molecule type" value="Genomic_DNA"/>
</dbReference>
<comment type="caution">
    <text evidence="1">The sequence shown here is derived from an EMBL/GenBank/DDBJ whole genome shotgun (WGS) entry which is preliminary data.</text>
</comment>
<name>A0ABV9DG96_9BACI</name>
<evidence type="ECO:0000313" key="1">
    <source>
        <dbReference type="EMBL" id="MFC4557304.1"/>
    </source>
</evidence>
<protein>
    <submittedName>
        <fullName evidence="1">Uncharacterized protein</fullName>
    </submittedName>
</protein>
<organism evidence="1 2">
    <name type="scientific">Virgibacillus kekensis</name>
    <dbReference type="NCBI Taxonomy" id="202261"/>
    <lineage>
        <taxon>Bacteria</taxon>
        <taxon>Bacillati</taxon>
        <taxon>Bacillota</taxon>
        <taxon>Bacilli</taxon>
        <taxon>Bacillales</taxon>
        <taxon>Bacillaceae</taxon>
        <taxon>Virgibacillus</taxon>
    </lineage>
</organism>
<sequence>MDKPMMQTYFNICDSIRDKIQKIKEIDYETSFEDTIKKEI</sequence>
<keyword evidence="2" id="KW-1185">Reference proteome</keyword>